<keyword evidence="14" id="KW-0395">Inflammatory response</keyword>
<dbReference type="GO" id="GO:0051607">
    <property type="term" value="P:defense response to virus"/>
    <property type="evidence" value="ECO:0007669"/>
    <property type="project" value="TreeGrafter"/>
</dbReference>
<dbReference type="InterPro" id="IPR000483">
    <property type="entry name" value="Cys-rich_flank_reg_C"/>
</dbReference>
<keyword evidence="10 16" id="KW-1133">Transmembrane helix</keyword>
<keyword evidence="5 16" id="KW-0812">Transmembrane</keyword>
<accession>A0A8C4SJB7</accession>
<dbReference type="Gene3D" id="3.40.50.10140">
    <property type="entry name" value="Toll/interleukin-1 receptor homology (TIR) domain"/>
    <property type="match status" value="1"/>
</dbReference>
<evidence type="ECO:0000256" key="1">
    <source>
        <dbReference type="ARBA" id="ARBA00004177"/>
    </source>
</evidence>
<keyword evidence="8" id="KW-0967">Endosome</keyword>
<keyword evidence="6 17" id="KW-0732">Signal</keyword>
<dbReference type="SMART" id="SM00369">
    <property type="entry name" value="LRR_TYP"/>
    <property type="match status" value="11"/>
</dbReference>
<evidence type="ECO:0000256" key="12">
    <source>
        <dbReference type="ARBA" id="ARBA00023170"/>
    </source>
</evidence>
<keyword evidence="4" id="KW-0433">Leucine-rich repeat</keyword>
<dbReference type="InterPro" id="IPR000157">
    <property type="entry name" value="TIR_dom"/>
</dbReference>
<dbReference type="InterPro" id="IPR032675">
    <property type="entry name" value="LRR_dom_sf"/>
</dbReference>
<dbReference type="GO" id="GO:0045087">
    <property type="term" value="P:innate immune response"/>
    <property type="evidence" value="ECO:0007669"/>
    <property type="project" value="UniProtKB-KW"/>
</dbReference>
<evidence type="ECO:0000256" key="11">
    <source>
        <dbReference type="ARBA" id="ARBA00023136"/>
    </source>
</evidence>
<gene>
    <name evidence="19" type="primary">TLR8</name>
</gene>
<dbReference type="Proteomes" id="UP000694620">
    <property type="component" value="Chromosome 4"/>
</dbReference>
<dbReference type="SMART" id="SM00365">
    <property type="entry name" value="LRR_SD22"/>
    <property type="match status" value="6"/>
</dbReference>
<dbReference type="FunFam" id="3.80.10.10:FF:000037">
    <property type="entry name" value="Toll-like receptor 7"/>
    <property type="match status" value="1"/>
</dbReference>
<dbReference type="Pfam" id="PF13855">
    <property type="entry name" value="LRR_8"/>
    <property type="match status" value="5"/>
</dbReference>
<evidence type="ECO:0000256" key="4">
    <source>
        <dbReference type="ARBA" id="ARBA00022614"/>
    </source>
</evidence>
<reference evidence="19" key="1">
    <citation type="submission" date="2021-06" db="EMBL/GenBank/DDBJ databases">
        <authorList>
            <consortium name="Wellcome Sanger Institute Data Sharing"/>
        </authorList>
    </citation>
    <scope>NUCLEOTIDE SEQUENCE [LARGE SCALE GENOMIC DNA]</scope>
</reference>
<dbReference type="SMART" id="SM00255">
    <property type="entry name" value="TIR"/>
    <property type="match status" value="1"/>
</dbReference>
<feature type="signal peptide" evidence="17">
    <location>
        <begin position="1"/>
        <end position="23"/>
    </location>
</feature>
<reference evidence="19" key="3">
    <citation type="submission" date="2025-09" db="UniProtKB">
        <authorList>
            <consortium name="Ensembl"/>
        </authorList>
    </citation>
    <scope>IDENTIFICATION</scope>
</reference>
<organism evidence="19 20">
    <name type="scientific">Erpetoichthys calabaricus</name>
    <name type="common">Rope fish</name>
    <name type="synonym">Calamoichthys calabaricus</name>
    <dbReference type="NCBI Taxonomy" id="27687"/>
    <lineage>
        <taxon>Eukaryota</taxon>
        <taxon>Metazoa</taxon>
        <taxon>Chordata</taxon>
        <taxon>Craniata</taxon>
        <taxon>Vertebrata</taxon>
        <taxon>Euteleostomi</taxon>
        <taxon>Actinopterygii</taxon>
        <taxon>Polypteriformes</taxon>
        <taxon>Polypteridae</taxon>
        <taxon>Erpetoichthys</taxon>
    </lineage>
</organism>
<dbReference type="GO" id="GO:0032755">
    <property type="term" value="P:positive regulation of interleukin-6 production"/>
    <property type="evidence" value="ECO:0007669"/>
    <property type="project" value="TreeGrafter"/>
</dbReference>
<comment type="similarity">
    <text evidence="2">Belongs to the Toll-like receptor family.</text>
</comment>
<dbReference type="GO" id="GO:0005886">
    <property type="term" value="C:plasma membrane"/>
    <property type="evidence" value="ECO:0007669"/>
    <property type="project" value="TreeGrafter"/>
</dbReference>
<dbReference type="Pfam" id="PF01582">
    <property type="entry name" value="TIR"/>
    <property type="match status" value="1"/>
</dbReference>
<sequence>FSLCTLRYLHFFAVLQVMGKLQAQCWVPKTLPCDVSVERNKTKIIFDCQDRHLTQVPTGIAYNVTHLILSKNKINICKMSLQNLKNLTYLDLRWNYHQQGPTIISDGVFSSLTKLKSLLLDGNNLKMIPRDLPPGLNDLSLDSNSLFSVNNKELLNLPNIANISLRKNCYYRNPCNYSLDLGNIFANLSKLTMLLLSYNNLTKVPKDLPGNLEKLDLGSNKIQHIEESVFRHLTKLKYLDLSGNCPHCFNAPFPCVSCPNEGFISIHDNAFQNLTQLSVLDLSQNSLKRVKTAWFENCQNIKHLYLSFNQLMNEIAEAKFLSKIPKVEKIDLSFNYALKSYPQKIRLSTTFAQLYSLQVLDISGYVFQELGMNDLAPLFQLPKLSILNLATNFIRHADFAVLQKFKNLKIVCLSENRLSPEENNKSITHDIGYTNNIVVNQPQMSEYFKNSKLGFNEKNHILSNLVVKTKCSDYGKVLDLSLNNIFYIAPEQLKSFGDIACLNLSKNGISAALNGTEFTYLQRLKYMDFSFNKIDLAYDYAFSELKLLEVLDLSYNSHYFTAKGVTRKLTFISKLHHLKVLNMSYNEIFSLTDTEMKSRTLEELRFQGNRLDILWKEGDKRYVNLFKNLTSLKVLDLSFNKIKMIPTKVFFALPKTLTILNLHNNKLKYFQWENLKNLSIEVLNLHGNKLTHVTKDLGMLSETLRILDLSYNSIAELSDGFLEGAKNLHSLFLDYNQLTVINQSTFLSGSNNYLKVLSLKGNPFHCTCDLMDFLMWIDQSDVHIQRLATDVACSSPGEQKGRAIVTFDLYSCVNGSMSAILFVLWFVLVTLTLIVAFAKHLFYWDAWYFYHFFIARLKGYRALEHNNNTFDAFIAFDSKDPFVTDWVVNHLRVQLEDQGERLFITCLEERDWQPGVPVIDNLSQSIQRSGKTVFVLTENYIKSGNFKVAFYLAHQRLLDENVDVIVLILLEPVLQHSQFLRLRKRLCKNSVLKWPANPKAEVWFWQCLRNVIKVEEHVHKCYKMTIMFQFI</sequence>
<feature type="chain" id="PRO_5034776758" evidence="17">
    <location>
        <begin position="24"/>
        <end position="1031"/>
    </location>
</feature>
<dbReference type="Ensembl" id="ENSECRT00000017677.1">
    <property type="protein sequence ID" value="ENSECRP00000017341.1"/>
    <property type="gene ID" value="ENSECRG00000011567.1"/>
</dbReference>
<evidence type="ECO:0000256" key="6">
    <source>
        <dbReference type="ARBA" id="ARBA00022729"/>
    </source>
</evidence>
<evidence type="ECO:0000256" key="10">
    <source>
        <dbReference type="ARBA" id="ARBA00022989"/>
    </source>
</evidence>
<dbReference type="PANTHER" id="PTHR47410">
    <property type="entry name" value="TOLL-LIKE RECEPTOR 7-RELATED"/>
    <property type="match status" value="1"/>
</dbReference>
<dbReference type="GO" id="GO:1902533">
    <property type="term" value="P:positive regulation of intracellular signal transduction"/>
    <property type="evidence" value="ECO:0007669"/>
    <property type="project" value="UniProtKB-ARBA"/>
</dbReference>
<dbReference type="FunFam" id="3.40.50.10140:FF:000003">
    <property type="entry name" value="Toll-like receptor 7"/>
    <property type="match status" value="1"/>
</dbReference>
<dbReference type="AlphaFoldDB" id="A0A8C4SJB7"/>
<dbReference type="InterPro" id="IPR001611">
    <property type="entry name" value="Leu-rich_rpt"/>
</dbReference>
<keyword evidence="13" id="KW-0325">Glycoprotein</keyword>
<dbReference type="PANTHER" id="PTHR47410:SF1">
    <property type="entry name" value="TOLL-LIKE RECEPTOR 8"/>
    <property type="match status" value="1"/>
</dbReference>
<dbReference type="GO" id="GO:0006954">
    <property type="term" value="P:inflammatory response"/>
    <property type="evidence" value="ECO:0007669"/>
    <property type="project" value="UniProtKB-KW"/>
</dbReference>
<keyword evidence="9" id="KW-0391">Immunity</keyword>
<dbReference type="SMART" id="SM00082">
    <property type="entry name" value="LRRCT"/>
    <property type="match status" value="1"/>
</dbReference>
<evidence type="ECO:0000259" key="18">
    <source>
        <dbReference type="PROSITE" id="PS50104"/>
    </source>
</evidence>
<evidence type="ECO:0000256" key="15">
    <source>
        <dbReference type="ARBA" id="ARBA00046288"/>
    </source>
</evidence>
<proteinExistence type="inferred from homology"/>
<evidence type="ECO:0000256" key="14">
    <source>
        <dbReference type="ARBA" id="ARBA00023198"/>
    </source>
</evidence>
<keyword evidence="12" id="KW-0675">Receptor</keyword>
<evidence type="ECO:0000256" key="9">
    <source>
        <dbReference type="ARBA" id="ARBA00022859"/>
    </source>
</evidence>
<evidence type="ECO:0000256" key="5">
    <source>
        <dbReference type="ARBA" id="ARBA00022692"/>
    </source>
</evidence>
<dbReference type="PROSITE" id="PS51450">
    <property type="entry name" value="LRR"/>
    <property type="match status" value="4"/>
</dbReference>
<dbReference type="Gene3D" id="3.80.10.10">
    <property type="entry name" value="Ribonuclease Inhibitor"/>
    <property type="match status" value="1"/>
</dbReference>
<dbReference type="GO" id="GO:0038187">
    <property type="term" value="F:pattern recognition receptor activity"/>
    <property type="evidence" value="ECO:0007669"/>
    <property type="project" value="TreeGrafter"/>
</dbReference>
<dbReference type="SUPFAM" id="SSF52047">
    <property type="entry name" value="RNI-like"/>
    <property type="match status" value="1"/>
</dbReference>
<dbReference type="PRINTS" id="PR00019">
    <property type="entry name" value="LEURICHRPT"/>
</dbReference>
<evidence type="ECO:0000256" key="2">
    <source>
        <dbReference type="ARBA" id="ARBA00009634"/>
    </source>
</evidence>
<evidence type="ECO:0000313" key="20">
    <source>
        <dbReference type="Proteomes" id="UP000694620"/>
    </source>
</evidence>
<evidence type="ECO:0000256" key="13">
    <source>
        <dbReference type="ARBA" id="ARBA00023180"/>
    </source>
</evidence>
<dbReference type="GO" id="GO:0005768">
    <property type="term" value="C:endosome"/>
    <property type="evidence" value="ECO:0007669"/>
    <property type="project" value="UniProtKB-SubCell"/>
</dbReference>
<dbReference type="SUPFAM" id="SSF52200">
    <property type="entry name" value="Toll/Interleukin receptor TIR domain"/>
    <property type="match status" value="1"/>
</dbReference>
<dbReference type="InterPro" id="IPR003591">
    <property type="entry name" value="Leu-rich_rpt_typical-subtyp"/>
</dbReference>
<keyword evidence="3" id="KW-0399">Innate immunity</keyword>
<feature type="transmembrane region" description="Helical" evidence="16">
    <location>
        <begin position="819"/>
        <end position="838"/>
    </location>
</feature>
<evidence type="ECO:0000256" key="8">
    <source>
        <dbReference type="ARBA" id="ARBA00022753"/>
    </source>
</evidence>
<evidence type="ECO:0000313" key="19">
    <source>
        <dbReference type="Ensembl" id="ENSECRP00000017341.1"/>
    </source>
</evidence>
<evidence type="ECO:0000256" key="16">
    <source>
        <dbReference type="SAM" id="Phobius"/>
    </source>
</evidence>
<dbReference type="InterPro" id="IPR035897">
    <property type="entry name" value="Toll_tir_struct_dom_sf"/>
</dbReference>
<evidence type="ECO:0000256" key="7">
    <source>
        <dbReference type="ARBA" id="ARBA00022737"/>
    </source>
</evidence>
<reference evidence="19" key="2">
    <citation type="submission" date="2025-08" db="UniProtKB">
        <authorList>
            <consortium name="Ensembl"/>
        </authorList>
    </citation>
    <scope>IDENTIFICATION</scope>
</reference>
<comment type="subcellular location">
    <subcellularLocation>
        <location evidence="15">Endomembrane system</location>
        <topology evidence="15">Single-pass type I membrane protein</topology>
    </subcellularLocation>
    <subcellularLocation>
        <location evidence="1">Endosome</location>
    </subcellularLocation>
</comment>
<keyword evidence="11 16" id="KW-0472">Membrane</keyword>
<dbReference type="GO" id="GO:0002224">
    <property type="term" value="P:toll-like receptor signaling pathway"/>
    <property type="evidence" value="ECO:0007669"/>
    <property type="project" value="TreeGrafter"/>
</dbReference>
<feature type="domain" description="TIR" evidence="18">
    <location>
        <begin position="868"/>
        <end position="1012"/>
    </location>
</feature>
<protein>
    <submittedName>
        <fullName evidence="19">Toll like receptor 8</fullName>
    </submittedName>
</protein>
<evidence type="ECO:0000256" key="3">
    <source>
        <dbReference type="ARBA" id="ARBA00022588"/>
    </source>
</evidence>
<keyword evidence="7" id="KW-0677">Repeat</keyword>
<dbReference type="GeneTree" id="ENSGT00940000160879"/>
<name>A0A8C4SJB7_ERPCA</name>
<evidence type="ECO:0000256" key="17">
    <source>
        <dbReference type="SAM" id="SignalP"/>
    </source>
</evidence>
<dbReference type="PROSITE" id="PS50104">
    <property type="entry name" value="TIR"/>
    <property type="match status" value="1"/>
</dbReference>
<keyword evidence="20" id="KW-1185">Reference proteome</keyword>
<dbReference type="SUPFAM" id="SSF52058">
    <property type="entry name" value="L domain-like"/>
    <property type="match status" value="1"/>
</dbReference>
<dbReference type="GO" id="GO:0007249">
    <property type="term" value="P:canonical NF-kappaB signal transduction"/>
    <property type="evidence" value="ECO:0007669"/>
    <property type="project" value="TreeGrafter"/>
</dbReference>